<evidence type="ECO:0000256" key="4">
    <source>
        <dbReference type="ARBA" id="ARBA00023136"/>
    </source>
</evidence>
<dbReference type="STRING" id="763665.A0A2G5BKE1"/>
<organism evidence="8 9">
    <name type="scientific">Coemansia reversa (strain ATCC 12441 / NRRL 1564)</name>
    <dbReference type="NCBI Taxonomy" id="763665"/>
    <lineage>
        <taxon>Eukaryota</taxon>
        <taxon>Fungi</taxon>
        <taxon>Fungi incertae sedis</taxon>
        <taxon>Zoopagomycota</taxon>
        <taxon>Kickxellomycotina</taxon>
        <taxon>Kickxellomycetes</taxon>
        <taxon>Kickxellales</taxon>
        <taxon>Kickxellaceae</taxon>
        <taxon>Coemansia</taxon>
    </lineage>
</organism>
<dbReference type="GO" id="GO:0070072">
    <property type="term" value="P:vacuolar proton-transporting V-type ATPase complex assembly"/>
    <property type="evidence" value="ECO:0007669"/>
    <property type="project" value="UniProtKB-UniRule"/>
</dbReference>
<dbReference type="GO" id="GO:0005789">
    <property type="term" value="C:endoplasmic reticulum membrane"/>
    <property type="evidence" value="ECO:0007669"/>
    <property type="project" value="UniProtKB-SubCell"/>
</dbReference>
<dbReference type="InterPro" id="IPR019013">
    <property type="entry name" value="Vma21"/>
</dbReference>
<proteinExistence type="inferred from homology"/>
<dbReference type="OrthoDB" id="160405at2759"/>
<dbReference type="HAMAP" id="MF_03058">
    <property type="entry name" value="VMA21"/>
    <property type="match status" value="1"/>
</dbReference>
<name>A0A2G5BKE1_COERN</name>
<evidence type="ECO:0000313" key="8">
    <source>
        <dbReference type="EMBL" id="PIA19473.1"/>
    </source>
</evidence>
<feature type="region of interest" description="Disordered" evidence="7">
    <location>
        <begin position="1"/>
        <end position="50"/>
    </location>
</feature>
<dbReference type="AlphaFoldDB" id="A0A2G5BKE1"/>
<feature type="transmembrane region" description="Helical" evidence="6">
    <location>
        <begin position="92"/>
        <end position="111"/>
    </location>
</feature>
<evidence type="ECO:0000256" key="5">
    <source>
        <dbReference type="ARBA" id="ARBA00023329"/>
    </source>
</evidence>
<keyword evidence="4 6" id="KW-0472">Membrane</keyword>
<feature type="transmembrane region" description="Helical" evidence="6">
    <location>
        <begin position="61"/>
        <end position="80"/>
    </location>
</feature>
<keyword evidence="5 6" id="KW-0968">Cytoplasmic vesicle</keyword>
<evidence type="ECO:0000313" key="9">
    <source>
        <dbReference type="Proteomes" id="UP000242474"/>
    </source>
</evidence>
<feature type="compositionally biased region" description="Polar residues" evidence="7">
    <location>
        <begin position="7"/>
        <end position="23"/>
    </location>
</feature>
<feature type="compositionally biased region" description="Polar residues" evidence="7">
    <location>
        <begin position="32"/>
        <end position="42"/>
    </location>
</feature>
<dbReference type="GO" id="GO:0012507">
    <property type="term" value="C:ER to Golgi transport vesicle membrane"/>
    <property type="evidence" value="ECO:0007669"/>
    <property type="project" value="UniProtKB-SubCell"/>
</dbReference>
<keyword evidence="3 6" id="KW-1133">Transmembrane helix</keyword>
<comment type="subcellular location">
    <subcellularLocation>
        <location evidence="6">Endoplasmic reticulum membrane</location>
        <topology evidence="6">Multi-pass membrane protein</topology>
    </subcellularLocation>
    <subcellularLocation>
        <location evidence="6">Endoplasmic reticulum-Golgi intermediate compartment membrane</location>
        <topology evidence="6">Multi-pass membrane protein</topology>
    </subcellularLocation>
    <subcellularLocation>
        <location evidence="6">Cytoplasmic vesicle</location>
        <location evidence="6">COPII-coated vesicle membrane</location>
        <topology evidence="6">Multi-pass membrane protein</topology>
    </subcellularLocation>
</comment>
<evidence type="ECO:0000256" key="7">
    <source>
        <dbReference type="SAM" id="MobiDB-lite"/>
    </source>
</evidence>
<dbReference type="PANTHER" id="PTHR31792:SF3">
    <property type="entry name" value="VACUOLAR ATPASE ASSEMBLY INTEGRAL MEMBRANE PROTEIN VMA21"/>
    <property type="match status" value="1"/>
</dbReference>
<keyword evidence="9" id="KW-1185">Reference proteome</keyword>
<gene>
    <name evidence="8" type="ORF">COEREDRAFT_36593</name>
</gene>
<evidence type="ECO:0000256" key="1">
    <source>
        <dbReference type="ARBA" id="ARBA00022692"/>
    </source>
</evidence>
<evidence type="ECO:0000256" key="3">
    <source>
        <dbReference type="ARBA" id="ARBA00022989"/>
    </source>
</evidence>
<dbReference type="EMBL" id="KZ303486">
    <property type="protein sequence ID" value="PIA19473.1"/>
    <property type="molecule type" value="Genomic_DNA"/>
</dbReference>
<reference evidence="8 9" key="1">
    <citation type="journal article" date="2015" name="Genome Biol. Evol.">
        <title>Phylogenomic analyses indicate that early fungi evolved digesting cell walls of algal ancestors of land plants.</title>
        <authorList>
            <person name="Chang Y."/>
            <person name="Wang S."/>
            <person name="Sekimoto S."/>
            <person name="Aerts A.L."/>
            <person name="Choi C."/>
            <person name="Clum A."/>
            <person name="LaButti K.M."/>
            <person name="Lindquist E.A."/>
            <person name="Yee Ngan C."/>
            <person name="Ohm R.A."/>
            <person name="Salamov A.A."/>
            <person name="Grigoriev I.V."/>
            <person name="Spatafora J.W."/>
            <person name="Berbee M.L."/>
        </authorList>
    </citation>
    <scope>NUCLEOTIDE SEQUENCE [LARGE SCALE GENOMIC DNA]</scope>
    <source>
        <strain evidence="8 9">NRRL 1564</strain>
    </source>
</reference>
<dbReference type="GO" id="GO:0033116">
    <property type="term" value="C:endoplasmic reticulum-Golgi intermediate compartment membrane"/>
    <property type="evidence" value="ECO:0007669"/>
    <property type="project" value="UniProtKB-SubCell"/>
</dbReference>
<comment type="function">
    <text evidence="6">Required for the assembly of the V0 complex of the vacuolar ATPase (V-ATPase) in the endoplasmic reticulum.</text>
</comment>
<keyword evidence="2 6" id="KW-0256">Endoplasmic reticulum</keyword>
<dbReference type="Pfam" id="PF09446">
    <property type="entry name" value="VMA21"/>
    <property type="match status" value="1"/>
</dbReference>
<evidence type="ECO:0000256" key="2">
    <source>
        <dbReference type="ARBA" id="ARBA00022824"/>
    </source>
</evidence>
<protein>
    <submittedName>
        <fullName evidence="8">Uncharacterized protein</fullName>
    </submittedName>
</protein>
<comment type="similarity">
    <text evidence="6">Belongs to the VMA21 family.</text>
</comment>
<keyword evidence="1 6" id="KW-0812">Transmembrane</keyword>
<dbReference type="Proteomes" id="UP000242474">
    <property type="component" value="Unassembled WGS sequence"/>
</dbReference>
<sequence>MAPLKTRTGSKANNTVKDSPNTTHRQRKRVDINTQNNAAQSAKHTEAENAPQIPGSVVGKLVAFSLLLLVIPILAYFLSLKFVFAGSTTPSAITAAVTANIVLAGYVYVAWVEDTDEGSENLQKRKLE</sequence>
<accession>A0A2G5BKE1</accession>
<dbReference type="PANTHER" id="PTHR31792">
    <property type="entry name" value="VACUOLAR ATPASE ASSEMBLY INTEGRAL MEMBRANE PROTEIN VMA21"/>
    <property type="match status" value="1"/>
</dbReference>
<comment type="caution">
    <text evidence="6">Lacks conserved residue(s) required for the propagation of feature annotation.</text>
</comment>
<evidence type="ECO:0000256" key="6">
    <source>
        <dbReference type="HAMAP-Rule" id="MF_03058"/>
    </source>
</evidence>